<gene>
    <name evidence="1" type="ORF">MENT_LOCUS48377</name>
</gene>
<protein>
    <submittedName>
        <fullName evidence="1">Uncharacterized protein</fullName>
    </submittedName>
</protein>
<organism evidence="1 2">
    <name type="scientific">Meloidogyne enterolobii</name>
    <name type="common">Root-knot nematode worm</name>
    <name type="synonym">Meloidogyne mayaguensis</name>
    <dbReference type="NCBI Taxonomy" id="390850"/>
    <lineage>
        <taxon>Eukaryota</taxon>
        <taxon>Metazoa</taxon>
        <taxon>Ecdysozoa</taxon>
        <taxon>Nematoda</taxon>
        <taxon>Chromadorea</taxon>
        <taxon>Rhabditida</taxon>
        <taxon>Tylenchina</taxon>
        <taxon>Tylenchomorpha</taxon>
        <taxon>Tylenchoidea</taxon>
        <taxon>Meloidogynidae</taxon>
        <taxon>Meloidogyninae</taxon>
        <taxon>Meloidogyne</taxon>
    </lineage>
</organism>
<dbReference type="AlphaFoldDB" id="A0A6V7X7V4"/>
<reference evidence="1 2" key="1">
    <citation type="submission" date="2020-08" db="EMBL/GenBank/DDBJ databases">
        <authorList>
            <person name="Koutsovoulos G."/>
            <person name="Danchin GJ E."/>
        </authorList>
    </citation>
    <scope>NUCLEOTIDE SEQUENCE [LARGE SCALE GENOMIC DNA]</scope>
</reference>
<evidence type="ECO:0000313" key="1">
    <source>
        <dbReference type="EMBL" id="CAD2195303.1"/>
    </source>
</evidence>
<evidence type="ECO:0000313" key="2">
    <source>
        <dbReference type="Proteomes" id="UP000580250"/>
    </source>
</evidence>
<proteinExistence type="predicted"/>
<comment type="caution">
    <text evidence="1">The sequence shown here is derived from an EMBL/GenBank/DDBJ whole genome shotgun (WGS) entry which is preliminary data.</text>
</comment>
<name>A0A6V7X7V4_MELEN</name>
<sequence length="200" mass="23206">MSYIEYILRLYDFAAESIALDNDNFAELGKLYYIYSKALLPELKDFKLDSHGNDMPSNSVSDYDNHYNHDNNTDIDSSSSRIFLLDEGRKKEEKDSSNKKIKKSNKKLVEHHNTEILTNTKINEIKEVTKESIKKVLQIYLLVDNTLRIEKFVTDLPNKLGDLQGATFILLSKGEAESYKYFLKYIKDTINPQQPQQLEP</sequence>
<accession>A0A6V7X7V4</accession>
<dbReference type="EMBL" id="CAJEWN010001198">
    <property type="protein sequence ID" value="CAD2195303.1"/>
    <property type="molecule type" value="Genomic_DNA"/>
</dbReference>
<dbReference type="Proteomes" id="UP000580250">
    <property type="component" value="Unassembled WGS sequence"/>
</dbReference>